<dbReference type="VEuPathDB" id="FungiDB:BTJ68_00661"/>
<protein>
    <submittedName>
        <fullName evidence="3">Uncharacterized protein</fullName>
    </submittedName>
</protein>
<feature type="region of interest" description="Disordered" evidence="1">
    <location>
        <begin position="226"/>
        <end position="278"/>
    </location>
</feature>
<dbReference type="InterPro" id="IPR032675">
    <property type="entry name" value="LRR_dom_sf"/>
</dbReference>
<dbReference type="Pfam" id="PF09802">
    <property type="entry name" value="Sec66"/>
    <property type="match status" value="1"/>
</dbReference>
<dbReference type="AlphaFoldDB" id="A0A3M7GSA6"/>
<accession>A0A3M7GSA6</accession>
<feature type="compositionally biased region" description="Low complexity" evidence="1">
    <location>
        <begin position="1"/>
        <end position="22"/>
    </location>
</feature>
<evidence type="ECO:0000313" key="3">
    <source>
        <dbReference type="EMBL" id="RMZ04040.1"/>
    </source>
</evidence>
<comment type="caution">
    <text evidence="3">The sequence shown here is derived from an EMBL/GenBank/DDBJ whole genome shotgun (WGS) entry which is preliminary data.</text>
</comment>
<name>A0A3M7GSA6_HORWE</name>
<feature type="region of interest" description="Disordered" evidence="1">
    <location>
        <begin position="1"/>
        <end position="24"/>
    </location>
</feature>
<organism evidence="3 4">
    <name type="scientific">Hortaea werneckii</name>
    <name type="common">Black yeast</name>
    <name type="synonym">Cladosporium werneckii</name>
    <dbReference type="NCBI Taxonomy" id="91943"/>
    <lineage>
        <taxon>Eukaryota</taxon>
        <taxon>Fungi</taxon>
        <taxon>Dikarya</taxon>
        <taxon>Ascomycota</taxon>
        <taxon>Pezizomycotina</taxon>
        <taxon>Dothideomycetes</taxon>
        <taxon>Dothideomycetidae</taxon>
        <taxon>Mycosphaerellales</taxon>
        <taxon>Teratosphaeriaceae</taxon>
        <taxon>Hortaea</taxon>
    </lineage>
</organism>
<proteinExistence type="predicted"/>
<dbReference type="PANTHER" id="PTHR28229">
    <property type="entry name" value="TRANSLOCATION PROTEIN SEC66"/>
    <property type="match status" value="1"/>
</dbReference>
<keyword evidence="2" id="KW-0812">Transmembrane</keyword>
<evidence type="ECO:0000256" key="2">
    <source>
        <dbReference type="SAM" id="Phobius"/>
    </source>
</evidence>
<feature type="compositionally biased region" description="Gly residues" evidence="1">
    <location>
        <begin position="265"/>
        <end position="278"/>
    </location>
</feature>
<evidence type="ECO:0000256" key="1">
    <source>
        <dbReference type="SAM" id="MobiDB-lite"/>
    </source>
</evidence>
<keyword evidence="2" id="KW-0472">Membrane</keyword>
<dbReference type="InterPro" id="IPR018624">
    <property type="entry name" value="Sec66"/>
</dbReference>
<dbReference type="Gene3D" id="3.80.10.10">
    <property type="entry name" value="Ribonuclease Inhibitor"/>
    <property type="match status" value="1"/>
</dbReference>
<sequence length="781" mass="87344">MDDNATNSTNGTFTNGTSDGTFTPPPPKSFWTNLTLPTLYLIILIGSLYTFSSLYRKRQLAKAAKLEPWFPQHKQRDVYLSLLHMDPAESGGSAESEKQLKRVPDSILKAALMRRAVEDIQRIVQLRSSKPALQTLLQRGSVGDELWQRFQRAEQEMEAEVKDVVNEANAFAQGWGQIIFQSANEMNQNRILRERLDEIRAQLPSERTWWDQKRAGIQSEFMKELELDGQQPAEAENKSAGEKKTGSSDDDAVLVDAGGPTQAQGQGGGESGGGGGGGEVPLIDYSRLRLIVATYHVVAGMHINDLPTEILSNILLQATKVNESEGVGYTYGLSQAPLPLEKAKLTKYIRGPLSPESLRWDATNSIRQVCNQWHKWALGYNFEHVFERRWRGAERWANLSIRRGSYSVYELIDNPSGYAVYRDPFGHLKQTERLFHMAPSCANAVRRMWFNGFYTAETDKLILSVVSQCSQLEYLSVPWTILRRGTADDWIDLLNVNTGTGKPLHSLEFQAVCLPRDQALALENDDTPSPLDDPRVDFSALKRLKIFGNTLHKPVSDVDLELISRTATNLECLDITNLSTISVAGMLSLVRASYNTLQVLEHSPRSDDGFYHPFPGQLETGEHICELLAGLPQMRDLSISVPYMCADLFKNHETRLRGELQVRATDICGCSTTTGPSMRAERLAAVTDAVRELIQARRRTRHELSAELFFAGCIFQPEKRLVHGDFTLPEISSSGQWPAAKQPSTLGPYGQTGTYGKDEGYWDAVSEAEYLQAVARRWVAL</sequence>
<evidence type="ECO:0000313" key="4">
    <source>
        <dbReference type="Proteomes" id="UP000280598"/>
    </source>
</evidence>
<dbReference type="PANTHER" id="PTHR28229:SF1">
    <property type="entry name" value="TRANSLOCATION PROTEIN SEC66"/>
    <property type="match status" value="1"/>
</dbReference>
<feature type="transmembrane region" description="Helical" evidence="2">
    <location>
        <begin position="34"/>
        <end position="55"/>
    </location>
</feature>
<dbReference type="VEuPathDB" id="FungiDB:BTJ68_11426"/>
<dbReference type="Proteomes" id="UP000280598">
    <property type="component" value="Unassembled WGS sequence"/>
</dbReference>
<dbReference type="EMBL" id="QWIS01000153">
    <property type="protein sequence ID" value="RMZ04040.1"/>
    <property type="molecule type" value="Genomic_DNA"/>
</dbReference>
<dbReference type="GO" id="GO:0031207">
    <property type="term" value="C:Sec62/Sec63 complex"/>
    <property type="evidence" value="ECO:0007669"/>
    <property type="project" value="InterPro"/>
</dbReference>
<dbReference type="GO" id="GO:0031204">
    <property type="term" value="P:post-translational protein targeting to membrane, translocation"/>
    <property type="evidence" value="ECO:0007669"/>
    <property type="project" value="InterPro"/>
</dbReference>
<keyword evidence="2" id="KW-1133">Transmembrane helix</keyword>
<reference evidence="3 4" key="1">
    <citation type="journal article" date="2018" name="BMC Genomics">
        <title>Genomic evidence for intraspecific hybridization in a clonal and extremely halotolerant yeast.</title>
        <authorList>
            <person name="Gostincar C."/>
            <person name="Stajich J.E."/>
            <person name="Zupancic J."/>
            <person name="Zalar P."/>
            <person name="Gunde-Cimerman N."/>
        </authorList>
    </citation>
    <scope>NUCLEOTIDE SEQUENCE [LARGE SCALE GENOMIC DNA]</scope>
    <source>
        <strain evidence="3 4">EXF-562</strain>
    </source>
</reference>
<gene>
    <name evidence="3" type="ORF">D0860_06554</name>
</gene>
<feature type="compositionally biased region" description="Basic and acidic residues" evidence="1">
    <location>
        <begin position="235"/>
        <end position="247"/>
    </location>
</feature>